<evidence type="ECO:0000259" key="8">
    <source>
        <dbReference type="PROSITE" id="PS50268"/>
    </source>
</evidence>
<sequence>PHHTLSFTINFLNSPELKNLFAINITTGNLTVNLVNGFELDRDNGVEYHEIYINIEDNYLGSGPVHTTQTYINVTLLDINDNAPEMPQTDAYQPKFEENDKKGTKDRIKFIAPDKDDPNLPNSWVMYEILEIWPKSDNMEGVYDYGNLFKMEGDGKEYGQMVANKDLQGYYGSWFVKILAYDQGIPQQKSNETYIVEVNPFNFNSPKIVFPDPNKSIRLCSEQDINQSLKPRITVKDPNYKNKSTLQLSQQIPSGVYSIDLTAEDGGLRSQTLNNLKIVLVDKNSSPVFEDNVLLTNFTEHGTGLKEERIIPEAIDPKNEGIDEANEDYYQVYYFIDDKDSGQVNLTTSVKDNMKGYFEFTVIALDLKENSNNDTAPVKIYVIAENNRINFEFSNNATHIESNQVYEIKSFAINFTATE</sequence>
<dbReference type="CDD" id="cd11304">
    <property type="entry name" value="Cadherin_repeat"/>
    <property type="match status" value="1"/>
</dbReference>
<evidence type="ECO:0000256" key="2">
    <source>
        <dbReference type="ARBA" id="ARBA00022692"/>
    </source>
</evidence>
<keyword evidence="6" id="KW-0472">Membrane</keyword>
<dbReference type="EMBL" id="CAQQ02029219">
    <property type="status" value="NOT_ANNOTATED_CDS"/>
    <property type="molecule type" value="Genomic_DNA"/>
</dbReference>
<keyword evidence="5" id="KW-1133">Transmembrane helix</keyword>
<dbReference type="STRING" id="36166.T1GDX8"/>
<reference evidence="9" key="2">
    <citation type="submission" date="2015-06" db="UniProtKB">
        <authorList>
            <consortium name="EnsemblMetazoa"/>
        </authorList>
    </citation>
    <scope>IDENTIFICATION</scope>
</reference>
<dbReference type="GO" id="GO:0005509">
    <property type="term" value="F:calcium ion binding"/>
    <property type="evidence" value="ECO:0007669"/>
    <property type="project" value="UniProtKB-UniRule"/>
</dbReference>
<dbReference type="Proteomes" id="UP000015102">
    <property type="component" value="Unassembled WGS sequence"/>
</dbReference>
<evidence type="ECO:0000256" key="3">
    <source>
        <dbReference type="ARBA" id="ARBA00022737"/>
    </source>
</evidence>
<dbReference type="Gene3D" id="2.60.40.60">
    <property type="entry name" value="Cadherins"/>
    <property type="match status" value="2"/>
</dbReference>
<dbReference type="PROSITE" id="PS50268">
    <property type="entry name" value="CADHERIN_2"/>
    <property type="match status" value="2"/>
</dbReference>
<evidence type="ECO:0000256" key="4">
    <source>
        <dbReference type="ARBA" id="ARBA00022837"/>
    </source>
</evidence>
<dbReference type="PROSITE" id="PS00232">
    <property type="entry name" value="CADHERIN_1"/>
    <property type="match status" value="1"/>
</dbReference>
<dbReference type="EnsemblMetazoa" id="MESCA001530-RA">
    <property type="protein sequence ID" value="MESCA001530-PA"/>
    <property type="gene ID" value="MESCA001530"/>
</dbReference>
<comment type="subcellular location">
    <subcellularLocation>
        <location evidence="1">Membrane</location>
    </subcellularLocation>
</comment>
<protein>
    <recommendedName>
        <fullName evidence="8">Cadherin domain-containing protein</fullName>
    </recommendedName>
</protein>
<proteinExistence type="predicted"/>
<dbReference type="InterPro" id="IPR020894">
    <property type="entry name" value="Cadherin_CS"/>
</dbReference>
<dbReference type="EMBL" id="CAQQ02029220">
    <property type="status" value="NOT_ANNOTATED_CDS"/>
    <property type="molecule type" value="Genomic_DNA"/>
</dbReference>
<dbReference type="PANTHER" id="PTHR24026">
    <property type="entry name" value="FAT ATYPICAL CADHERIN-RELATED"/>
    <property type="match status" value="1"/>
</dbReference>
<dbReference type="SMART" id="SM00112">
    <property type="entry name" value="CA"/>
    <property type="match status" value="2"/>
</dbReference>
<dbReference type="InterPro" id="IPR002126">
    <property type="entry name" value="Cadherin-like_dom"/>
</dbReference>
<keyword evidence="2" id="KW-0812">Transmembrane</keyword>
<dbReference type="GO" id="GO:0007156">
    <property type="term" value="P:homophilic cell adhesion via plasma membrane adhesion molecules"/>
    <property type="evidence" value="ECO:0007669"/>
    <property type="project" value="InterPro"/>
</dbReference>
<organism evidence="9 10">
    <name type="scientific">Megaselia scalaris</name>
    <name type="common">Humpbacked fly</name>
    <name type="synonym">Phora scalaris</name>
    <dbReference type="NCBI Taxonomy" id="36166"/>
    <lineage>
        <taxon>Eukaryota</taxon>
        <taxon>Metazoa</taxon>
        <taxon>Ecdysozoa</taxon>
        <taxon>Arthropoda</taxon>
        <taxon>Hexapoda</taxon>
        <taxon>Insecta</taxon>
        <taxon>Pterygota</taxon>
        <taxon>Neoptera</taxon>
        <taxon>Endopterygota</taxon>
        <taxon>Diptera</taxon>
        <taxon>Brachycera</taxon>
        <taxon>Muscomorpha</taxon>
        <taxon>Platypezoidea</taxon>
        <taxon>Phoridae</taxon>
        <taxon>Megaseliini</taxon>
        <taxon>Megaselia</taxon>
    </lineage>
</organism>
<dbReference type="HOGENOM" id="CLU_656541_0_0_1"/>
<accession>T1GDX8</accession>
<evidence type="ECO:0000256" key="5">
    <source>
        <dbReference type="ARBA" id="ARBA00022989"/>
    </source>
</evidence>
<dbReference type="InterPro" id="IPR015919">
    <property type="entry name" value="Cadherin-like_sf"/>
</dbReference>
<evidence type="ECO:0000256" key="6">
    <source>
        <dbReference type="ARBA" id="ARBA00023136"/>
    </source>
</evidence>
<dbReference type="AlphaFoldDB" id="T1GDX8"/>
<dbReference type="PANTHER" id="PTHR24026:SF96">
    <property type="entry name" value="CADHERIN-86C"/>
    <property type="match status" value="1"/>
</dbReference>
<keyword evidence="3" id="KW-0677">Repeat</keyword>
<feature type="domain" description="Cadherin" evidence="8">
    <location>
        <begin position="5"/>
        <end position="86"/>
    </location>
</feature>
<dbReference type="EMBL" id="CAQQ02029221">
    <property type="status" value="NOT_ANNOTATED_CDS"/>
    <property type="molecule type" value="Genomic_DNA"/>
</dbReference>
<evidence type="ECO:0000256" key="7">
    <source>
        <dbReference type="PROSITE-ProRule" id="PRU00043"/>
    </source>
</evidence>
<evidence type="ECO:0000313" key="10">
    <source>
        <dbReference type="Proteomes" id="UP000015102"/>
    </source>
</evidence>
<keyword evidence="4 7" id="KW-0106">Calcium</keyword>
<evidence type="ECO:0000256" key="1">
    <source>
        <dbReference type="ARBA" id="ARBA00004370"/>
    </source>
</evidence>
<feature type="domain" description="Cadherin" evidence="8">
    <location>
        <begin position="88"/>
        <end position="208"/>
    </location>
</feature>
<keyword evidence="10" id="KW-1185">Reference proteome</keyword>
<dbReference type="SUPFAM" id="SSF49313">
    <property type="entry name" value="Cadherin-like"/>
    <property type="match status" value="2"/>
</dbReference>
<name>T1GDX8_MEGSC</name>
<reference evidence="10" key="1">
    <citation type="submission" date="2013-02" db="EMBL/GenBank/DDBJ databases">
        <authorList>
            <person name="Hughes D."/>
        </authorList>
    </citation>
    <scope>NUCLEOTIDE SEQUENCE</scope>
    <source>
        <strain>Durham</strain>
        <strain evidence="10">NC isolate 2 -- Noor lab</strain>
    </source>
</reference>
<dbReference type="GO" id="GO:0005886">
    <property type="term" value="C:plasma membrane"/>
    <property type="evidence" value="ECO:0007669"/>
    <property type="project" value="InterPro"/>
</dbReference>
<evidence type="ECO:0000313" key="9">
    <source>
        <dbReference type="EnsemblMetazoa" id="MESCA001530-PA"/>
    </source>
</evidence>